<dbReference type="AlphaFoldDB" id="A0A9D1YZE5"/>
<evidence type="ECO:0000313" key="2">
    <source>
        <dbReference type="EMBL" id="HIY68572.1"/>
    </source>
</evidence>
<feature type="binding site" evidence="1">
    <location>
        <position position="205"/>
    </location>
    <ligand>
        <name>a divalent metal cation</name>
        <dbReference type="ChEBI" id="CHEBI:60240"/>
        <label>1</label>
    </ligand>
</feature>
<dbReference type="InterPro" id="IPR001130">
    <property type="entry name" value="TatD-like"/>
</dbReference>
<feature type="binding site" evidence="1">
    <location>
        <position position="157"/>
    </location>
    <ligand>
        <name>a divalent metal cation</name>
        <dbReference type="ChEBI" id="CHEBI:60240"/>
        <label>2</label>
    </ligand>
</feature>
<sequence>MLPYVNIHTHRPTGRGIELRTAGVHPWEADPQAVEALAARLTAGSGAAETAGKVAERLCGEASEAVGARTAGNGVTGVQHVEAGAGCVQGAADVQAIGETGLDFARAVPRDVQFAALRAQLDLARRTGRPVVLHCVRAFEPLMRELAACEPRAVIFHGFIGSPEQARQALGRGYFLSFGERAFASPRTLRALHETPLGQLFFETDDAEVSIEEIYARAAEALGRPVEELQRATLENYKRLFETQNG</sequence>
<gene>
    <name evidence="2" type="ORF">H9828_04060</name>
</gene>
<keyword evidence="1" id="KW-0479">Metal-binding</keyword>
<proteinExistence type="predicted"/>
<dbReference type="Pfam" id="PF01026">
    <property type="entry name" value="TatD_DNase"/>
    <property type="match status" value="1"/>
</dbReference>
<organism evidence="2 3">
    <name type="scientific">Candidatus Alistipes intestinigallinarum</name>
    <dbReference type="NCBI Taxonomy" id="2838440"/>
    <lineage>
        <taxon>Bacteria</taxon>
        <taxon>Pseudomonadati</taxon>
        <taxon>Bacteroidota</taxon>
        <taxon>Bacteroidia</taxon>
        <taxon>Bacteroidales</taxon>
        <taxon>Rikenellaceae</taxon>
        <taxon>Alistipes</taxon>
    </lineage>
</organism>
<dbReference type="GO" id="GO:0005829">
    <property type="term" value="C:cytosol"/>
    <property type="evidence" value="ECO:0007669"/>
    <property type="project" value="TreeGrafter"/>
</dbReference>
<dbReference type="PANTHER" id="PTHR46124:SF2">
    <property type="entry name" value="D-AMINOACYL-TRNA DEACYLASE"/>
    <property type="match status" value="1"/>
</dbReference>
<feature type="binding site" evidence="1">
    <location>
        <position position="99"/>
    </location>
    <ligand>
        <name>a divalent metal cation</name>
        <dbReference type="ChEBI" id="CHEBI:60240"/>
        <label>1</label>
    </ligand>
</feature>
<name>A0A9D1YZE5_9BACT</name>
<dbReference type="EMBL" id="DXDA01000034">
    <property type="protein sequence ID" value="HIY68572.1"/>
    <property type="molecule type" value="Genomic_DNA"/>
</dbReference>
<reference evidence="2" key="1">
    <citation type="journal article" date="2021" name="PeerJ">
        <title>Extensive microbial diversity within the chicken gut microbiome revealed by metagenomics and culture.</title>
        <authorList>
            <person name="Gilroy R."/>
            <person name="Ravi A."/>
            <person name="Getino M."/>
            <person name="Pursley I."/>
            <person name="Horton D.L."/>
            <person name="Alikhan N.F."/>
            <person name="Baker D."/>
            <person name="Gharbi K."/>
            <person name="Hall N."/>
            <person name="Watson M."/>
            <person name="Adriaenssens E.M."/>
            <person name="Foster-Nyarko E."/>
            <person name="Jarju S."/>
            <person name="Secka A."/>
            <person name="Antonio M."/>
            <person name="Oren A."/>
            <person name="Chaudhuri R.R."/>
            <person name="La Ragione R."/>
            <person name="Hildebrand F."/>
            <person name="Pallen M.J."/>
        </authorList>
    </citation>
    <scope>NUCLEOTIDE SEQUENCE</scope>
    <source>
        <strain evidence="2">5134</strain>
    </source>
</reference>
<dbReference type="SUPFAM" id="SSF51556">
    <property type="entry name" value="Metallo-dependent hydrolases"/>
    <property type="match status" value="1"/>
</dbReference>
<accession>A0A9D1YZE5</accession>
<evidence type="ECO:0000313" key="3">
    <source>
        <dbReference type="Proteomes" id="UP000886844"/>
    </source>
</evidence>
<protein>
    <submittedName>
        <fullName evidence="2">TatD family hydrolase</fullName>
    </submittedName>
</protein>
<dbReference type="Proteomes" id="UP000886844">
    <property type="component" value="Unassembled WGS sequence"/>
</dbReference>
<dbReference type="PIRSF" id="PIRSF005902">
    <property type="entry name" value="DNase_TatD"/>
    <property type="match status" value="1"/>
</dbReference>
<dbReference type="InterPro" id="IPR032466">
    <property type="entry name" value="Metal_Hydrolase"/>
</dbReference>
<evidence type="ECO:0000256" key="1">
    <source>
        <dbReference type="PIRSR" id="PIRSR005902-1"/>
    </source>
</evidence>
<dbReference type="Gene3D" id="3.20.20.140">
    <property type="entry name" value="Metal-dependent hydrolases"/>
    <property type="match status" value="1"/>
</dbReference>
<feature type="binding site" evidence="1">
    <location>
        <position position="134"/>
    </location>
    <ligand>
        <name>a divalent metal cation</name>
        <dbReference type="ChEBI" id="CHEBI:60240"/>
        <label>2</label>
    </ligand>
</feature>
<dbReference type="PANTHER" id="PTHR46124">
    <property type="entry name" value="D-AMINOACYL-TRNA DEACYLASE"/>
    <property type="match status" value="1"/>
</dbReference>
<dbReference type="GO" id="GO:0016788">
    <property type="term" value="F:hydrolase activity, acting on ester bonds"/>
    <property type="evidence" value="ECO:0007669"/>
    <property type="project" value="InterPro"/>
</dbReference>
<keyword evidence="2" id="KW-0378">Hydrolase</keyword>
<comment type="caution">
    <text evidence="2">The sequence shown here is derived from an EMBL/GenBank/DDBJ whole genome shotgun (WGS) entry which is preliminary data.</text>
</comment>
<dbReference type="GO" id="GO:0046872">
    <property type="term" value="F:metal ion binding"/>
    <property type="evidence" value="ECO:0007669"/>
    <property type="project" value="UniProtKB-KW"/>
</dbReference>
<reference evidence="2" key="2">
    <citation type="submission" date="2021-04" db="EMBL/GenBank/DDBJ databases">
        <authorList>
            <person name="Gilroy R."/>
        </authorList>
    </citation>
    <scope>NUCLEOTIDE SEQUENCE</scope>
    <source>
        <strain evidence="2">5134</strain>
    </source>
</reference>